<dbReference type="Gramene" id="TVU33882">
    <property type="protein sequence ID" value="TVU33882"/>
    <property type="gene ID" value="EJB05_15695"/>
</dbReference>
<dbReference type="AlphaFoldDB" id="A0A5J9VC62"/>
<proteinExistence type="predicted"/>
<accession>A0A5J9VC62</accession>
<feature type="region of interest" description="Disordered" evidence="1">
    <location>
        <begin position="1"/>
        <end position="31"/>
    </location>
</feature>
<dbReference type="EMBL" id="RWGY01000009">
    <property type="protein sequence ID" value="TVU33882.1"/>
    <property type="molecule type" value="Genomic_DNA"/>
</dbReference>
<protein>
    <submittedName>
        <fullName evidence="2">Uncharacterized protein</fullName>
    </submittedName>
</protein>
<sequence>MAGEGAPPFSKIVSSSSNGKQDESGNGEQKRIIELSEIIVREVRGNNWREKSSEEKITIFRE</sequence>
<gene>
    <name evidence="2" type="ORF">EJB05_15695</name>
</gene>
<evidence type="ECO:0000256" key="1">
    <source>
        <dbReference type="SAM" id="MobiDB-lite"/>
    </source>
</evidence>
<feature type="compositionally biased region" description="Basic and acidic residues" evidence="1">
    <location>
        <begin position="20"/>
        <end position="31"/>
    </location>
</feature>
<dbReference type="Proteomes" id="UP000324897">
    <property type="component" value="Unassembled WGS sequence"/>
</dbReference>
<organism evidence="2 3">
    <name type="scientific">Eragrostis curvula</name>
    <name type="common">weeping love grass</name>
    <dbReference type="NCBI Taxonomy" id="38414"/>
    <lineage>
        <taxon>Eukaryota</taxon>
        <taxon>Viridiplantae</taxon>
        <taxon>Streptophyta</taxon>
        <taxon>Embryophyta</taxon>
        <taxon>Tracheophyta</taxon>
        <taxon>Spermatophyta</taxon>
        <taxon>Magnoliopsida</taxon>
        <taxon>Liliopsida</taxon>
        <taxon>Poales</taxon>
        <taxon>Poaceae</taxon>
        <taxon>PACMAD clade</taxon>
        <taxon>Chloridoideae</taxon>
        <taxon>Eragrostideae</taxon>
        <taxon>Eragrostidinae</taxon>
        <taxon>Eragrostis</taxon>
    </lineage>
</organism>
<name>A0A5J9VC62_9POAL</name>
<evidence type="ECO:0000313" key="2">
    <source>
        <dbReference type="EMBL" id="TVU33882.1"/>
    </source>
</evidence>
<comment type="caution">
    <text evidence="2">The sequence shown here is derived from an EMBL/GenBank/DDBJ whole genome shotgun (WGS) entry which is preliminary data.</text>
</comment>
<reference evidence="2 3" key="1">
    <citation type="journal article" date="2019" name="Sci. Rep.">
        <title>A high-quality genome of Eragrostis curvula grass provides insights into Poaceae evolution and supports new strategies to enhance forage quality.</title>
        <authorList>
            <person name="Carballo J."/>
            <person name="Santos B.A.C.M."/>
            <person name="Zappacosta D."/>
            <person name="Garbus I."/>
            <person name="Selva J.P."/>
            <person name="Gallo C.A."/>
            <person name="Diaz A."/>
            <person name="Albertini E."/>
            <person name="Caccamo M."/>
            <person name="Echenique V."/>
        </authorList>
    </citation>
    <scope>NUCLEOTIDE SEQUENCE [LARGE SCALE GENOMIC DNA]</scope>
    <source>
        <strain evidence="3">cv. Victoria</strain>
        <tissue evidence="2">Leaf</tissue>
    </source>
</reference>
<evidence type="ECO:0000313" key="3">
    <source>
        <dbReference type="Proteomes" id="UP000324897"/>
    </source>
</evidence>
<feature type="non-terminal residue" evidence="2">
    <location>
        <position position="1"/>
    </location>
</feature>
<keyword evidence="3" id="KW-1185">Reference proteome</keyword>